<dbReference type="RefSeq" id="WP_184016941.1">
    <property type="nucleotide sequence ID" value="NZ_JACHFD010000005.1"/>
</dbReference>
<reference evidence="1 2" key="1">
    <citation type="submission" date="2020-08" db="EMBL/GenBank/DDBJ databases">
        <title>Genomic Encyclopedia of Type Strains, Phase IV (KMG-IV): sequencing the most valuable type-strain genomes for metagenomic binning, comparative biology and taxonomic classification.</title>
        <authorList>
            <person name="Goeker M."/>
        </authorList>
    </citation>
    <scope>NUCLEOTIDE SEQUENCE [LARGE SCALE GENOMIC DNA]</scope>
    <source>
        <strain evidence="1 2">YC6886</strain>
    </source>
</reference>
<evidence type="ECO:0000313" key="2">
    <source>
        <dbReference type="Proteomes" id="UP000557717"/>
    </source>
</evidence>
<name>A0A840V8M8_9BACT</name>
<dbReference type="CDD" id="cd16387">
    <property type="entry name" value="ParB_N_Srx"/>
    <property type="match status" value="1"/>
</dbReference>
<comment type="caution">
    <text evidence="1">The sequence shown here is derived from an EMBL/GenBank/DDBJ whole genome shotgun (WGS) entry which is preliminary data.</text>
</comment>
<organism evidence="1 2">
    <name type="scientific">Haloferula luteola</name>
    <dbReference type="NCBI Taxonomy" id="595692"/>
    <lineage>
        <taxon>Bacteria</taxon>
        <taxon>Pseudomonadati</taxon>
        <taxon>Verrucomicrobiota</taxon>
        <taxon>Verrucomicrobiia</taxon>
        <taxon>Verrucomicrobiales</taxon>
        <taxon>Verrucomicrobiaceae</taxon>
        <taxon>Haloferula</taxon>
    </lineage>
</organism>
<evidence type="ECO:0008006" key="3">
    <source>
        <dbReference type="Google" id="ProtNLM"/>
    </source>
</evidence>
<dbReference type="AlphaFoldDB" id="A0A840V8M8"/>
<gene>
    <name evidence="1" type="ORF">HNR46_001312</name>
</gene>
<dbReference type="InterPro" id="IPR036086">
    <property type="entry name" value="ParB/Sulfiredoxin_sf"/>
</dbReference>
<accession>A0A840V8M8</accession>
<protein>
    <recommendedName>
        <fullName evidence="3">ParB/Sulfiredoxin domain-containing protein</fullName>
    </recommendedName>
</protein>
<dbReference type="EMBL" id="JACHFD010000005">
    <property type="protein sequence ID" value="MBB5351078.1"/>
    <property type="molecule type" value="Genomic_DNA"/>
</dbReference>
<dbReference type="Gene3D" id="3.90.1530.10">
    <property type="entry name" value="Conserved hypothetical protein from pyrococcus furiosus pfu- 392566-001, ParB domain"/>
    <property type="match status" value="1"/>
</dbReference>
<keyword evidence="2" id="KW-1185">Reference proteome</keyword>
<evidence type="ECO:0000313" key="1">
    <source>
        <dbReference type="EMBL" id="MBB5351078.1"/>
    </source>
</evidence>
<sequence>MKYGEHFMGELIPHPMLERITMLPDLAARETRLGKESGKDRAGHREKAEELSTEWAAFCEDIREHGIREPLKICPIPEKEKKSLPGRITHWIVDGRHRWQASLDTGIAFASCVIVSLEEAADIILSAVTRRHFSKGSLAYMSVLTCPEVAMGGAKRKASTQFKTGPALSAGPVEASAMTAEALSKRVGVSLRIMEQACELYRELDGFPALAREAEASVFSGSGLGAVCGWVKGEKTQGGEGAVAARPKKEPNYNHLATSSLVTLGNVAKAWPQLEEHRRADVIKGLREVLHTLPPAVRHAILS</sequence>
<dbReference type="SUPFAM" id="SSF110849">
    <property type="entry name" value="ParB/Sulfiredoxin"/>
    <property type="match status" value="1"/>
</dbReference>
<dbReference type="Proteomes" id="UP000557717">
    <property type="component" value="Unassembled WGS sequence"/>
</dbReference>
<proteinExistence type="predicted"/>